<sequence>MAKKLIGDPIDRIDGREKVTGTARYSADIKRPDLVHGVLVMSTIAHGRIQQIDTSATLNVPGVVGVMSHENVPKIGGTEKNKNSAQATDRVLHVFQDNQVHYNNQPIAVVLAETFEAATEGAERVRIRYDVETLKPELPANMDKAVKPERLPRADDQVDTQRGDMKAGMGEATVRFEETYRTPTQTHNALEPHALVSYWEGDKLTMYTATQAVSSTQKRVAELFGIPKENVRVICQYIGGGFGSKGTVFSQNMLGPLAAKFIKRPVKLVLKREHMYGMVGSRSATVQRFSLGAKADGQFTAMGHYTIAQTGDFDDFAEPAGVISRMLYAVPNQETTHKVIRANIGLTSPMRAPGEAPGVFALECGIDELAAQLKMDPLALRLKNYAETDPHRNLPYTSKSLRACYDRGAEQFGWSKRNAEPRSMRDGNHLIGMGMATTVYPVNRGESSAKVQLNADGTVRVETATQDLGTGTFTILTQLVAEVFDISPDLVTLAAGDTRYPEAVGSGGSRTTVTTGSAVVQVAKEVLTKAKKMALNDTKSPLYATPESEIMIEKGRLYRKSDARKGESLSSLLKRNGGKPLQEMQESKAGAEKNKYSMYGFGTIFAEVRVDEALGEVRVSRLLSVVSAGKIVNEKTARSQLLGGMIWGVSMALHEDTLRDPRTGRIMNPNLAEYHMPVNADIGELDNIFIAEEDESVNPAGVKGIGEMGIVGSVSAIANAIYHATGKRHRDLPITPDKLLV</sequence>
<gene>
    <name evidence="5" type="ORF">GK091_25930</name>
</gene>
<dbReference type="Pfam" id="PF01315">
    <property type="entry name" value="Ald_Xan_dh_C"/>
    <property type="match status" value="1"/>
</dbReference>
<dbReference type="InterPro" id="IPR037165">
    <property type="entry name" value="AldOxase/xan_DH_Mopterin-bd_sf"/>
</dbReference>
<evidence type="ECO:0000256" key="1">
    <source>
        <dbReference type="ARBA" id="ARBA00022505"/>
    </source>
</evidence>
<dbReference type="Pfam" id="PF02738">
    <property type="entry name" value="MoCoBD_1"/>
    <property type="match status" value="1"/>
</dbReference>
<dbReference type="RefSeq" id="WP_164043652.1">
    <property type="nucleotide sequence ID" value="NZ_JAAGNZ010000004.1"/>
</dbReference>
<comment type="caution">
    <text evidence="5">The sequence shown here is derived from an EMBL/GenBank/DDBJ whole genome shotgun (WGS) entry which is preliminary data.</text>
</comment>
<dbReference type="InterPro" id="IPR046867">
    <property type="entry name" value="AldOxase/xan_DH_MoCoBD2"/>
</dbReference>
<dbReference type="SUPFAM" id="SSF54665">
    <property type="entry name" value="CO dehydrogenase molybdoprotein N-domain-like"/>
    <property type="match status" value="1"/>
</dbReference>
<dbReference type="InterPro" id="IPR016208">
    <property type="entry name" value="Ald_Oxase/xanthine_DH-like"/>
</dbReference>
<evidence type="ECO:0000313" key="6">
    <source>
        <dbReference type="Proteomes" id="UP000477386"/>
    </source>
</evidence>
<keyword evidence="6" id="KW-1185">Reference proteome</keyword>
<evidence type="ECO:0000256" key="2">
    <source>
        <dbReference type="ARBA" id="ARBA00023002"/>
    </source>
</evidence>
<dbReference type="Gene3D" id="3.30.365.10">
    <property type="entry name" value="Aldehyde oxidase/xanthine dehydrogenase, molybdopterin binding domain"/>
    <property type="match status" value="4"/>
</dbReference>
<name>A0A6M0IQX3_9BACT</name>
<protein>
    <submittedName>
        <fullName evidence="5">Xanthine dehydrogenase family protein molybdopterin-binding subunit</fullName>
    </submittedName>
</protein>
<dbReference type="GO" id="GO:0005506">
    <property type="term" value="F:iron ion binding"/>
    <property type="evidence" value="ECO:0007669"/>
    <property type="project" value="InterPro"/>
</dbReference>
<dbReference type="PANTHER" id="PTHR11908:SF132">
    <property type="entry name" value="ALDEHYDE OXIDASE 1-RELATED"/>
    <property type="match status" value="1"/>
</dbReference>
<dbReference type="InterPro" id="IPR000674">
    <property type="entry name" value="Ald_Oxase/Xan_DH_a/b"/>
</dbReference>
<dbReference type="SMART" id="SM01008">
    <property type="entry name" value="Ald_Xan_dh_C"/>
    <property type="match status" value="1"/>
</dbReference>
<evidence type="ECO:0000259" key="4">
    <source>
        <dbReference type="SMART" id="SM01008"/>
    </source>
</evidence>
<dbReference type="Gene3D" id="3.90.1170.50">
    <property type="entry name" value="Aldehyde oxidase/xanthine dehydrogenase, a/b hammerhead"/>
    <property type="match status" value="1"/>
</dbReference>
<feature type="domain" description="Aldehyde oxidase/xanthine dehydrogenase a/b hammerhead" evidence="4">
    <location>
        <begin position="20"/>
        <end position="133"/>
    </location>
</feature>
<dbReference type="EMBL" id="JAAGNZ010000004">
    <property type="protein sequence ID" value="NEU70342.1"/>
    <property type="molecule type" value="Genomic_DNA"/>
</dbReference>
<dbReference type="SUPFAM" id="SSF56003">
    <property type="entry name" value="Molybdenum cofactor-binding domain"/>
    <property type="match status" value="1"/>
</dbReference>
<dbReference type="Proteomes" id="UP000477386">
    <property type="component" value="Unassembled WGS sequence"/>
</dbReference>
<dbReference type="AlphaFoldDB" id="A0A6M0IQX3"/>
<dbReference type="PANTHER" id="PTHR11908">
    <property type="entry name" value="XANTHINE DEHYDROGENASE"/>
    <property type="match status" value="1"/>
</dbReference>
<evidence type="ECO:0000256" key="3">
    <source>
        <dbReference type="SAM" id="MobiDB-lite"/>
    </source>
</evidence>
<keyword evidence="2" id="KW-0560">Oxidoreductase</keyword>
<dbReference type="InterPro" id="IPR008274">
    <property type="entry name" value="AldOxase/xan_DH_MoCoBD1"/>
</dbReference>
<organism evidence="5 6">
    <name type="scientific">Spirosoma agri</name>
    <dbReference type="NCBI Taxonomy" id="1987381"/>
    <lineage>
        <taxon>Bacteria</taxon>
        <taxon>Pseudomonadati</taxon>
        <taxon>Bacteroidota</taxon>
        <taxon>Cytophagia</taxon>
        <taxon>Cytophagales</taxon>
        <taxon>Cytophagaceae</taxon>
        <taxon>Spirosoma</taxon>
    </lineage>
</organism>
<accession>A0A6M0IQX3</accession>
<dbReference type="InterPro" id="IPR036856">
    <property type="entry name" value="Ald_Oxase/Xan_DH_a/b_sf"/>
</dbReference>
<dbReference type="Pfam" id="PF20256">
    <property type="entry name" value="MoCoBD_2"/>
    <property type="match status" value="1"/>
</dbReference>
<dbReference type="GO" id="GO:0016491">
    <property type="term" value="F:oxidoreductase activity"/>
    <property type="evidence" value="ECO:0007669"/>
    <property type="project" value="UniProtKB-KW"/>
</dbReference>
<proteinExistence type="predicted"/>
<reference evidence="5 6" key="1">
    <citation type="submission" date="2020-02" db="EMBL/GenBank/DDBJ databases">
        <title>Draft genome sequence of two Spirosoma agri KCTC 52727 and Spirosoma terrae KCTC 52035.</title>
        <authorList>
            <person name="Rojas J."/>
            <person name="Ambika Manirajan B."/>
            <person name="Ratering S."/>
            <person name="Suarez C."/>
            <person name="Schnell S."/>
        </authorList>
    </citation>
    <scope>NUCLEOTIDE SEQUENCE [LARGE SCALE GENOMIC DNA]</scope>
    <source>
        <strain evidence="5 6">KCTC 52727</strain>
    </source>
</reference>
<feature type="region of interest" description="Disordered" evidence="3">
    <location>
        <begin position="569"/>
        <end position="589"/>
    </location>
</feature>
<evidence type="ECO:0000313" key="5">
    <source>
        <dbReference type="EMBL" id="NEU70342.1"/>
    </source>
</evidence>
<keyword evidence="1" id="KW-0500">Molybdenum</keyword>